<dbReference type="KEGG" id="cag:Cagg_3273"/>
<dbReference type="Proteomes" id="UP000002508">
    <property type="component" value="Chromosome"/>
</dbReference>
<evidence type="ECO:0000256" key="1">
    <source>
        <dbReference type="SAM" id="MobiDB-lite"/>
    </source>
</evidence>
<organism evidence="2 3">
    <name type="scientific">Chloroflexus aggregans (strain MD-66 / DSM 9485)</name>
    <dbReference type="NCBI Taxonomy" id="326427"/>
    <lineage>
        <taxon>Bacteria</taxon>
        <taxon>Bacillati</taxon>
        <taxon>Chloroflexota</taxon>
        <taxon>Chloroflexia</taxon>
        <taxon>Chloroflexales</taxon>
        <taxon>Chloroflexineae</taxon>
        <taxon>Chloroflexaceae</taxon>
        <taxon>Chloroflexus</taxon>
    </lineage>
</organism>
<dbReference type="STRING" id="326427.Cagg_3273"/>
<accession>B8G874</accession>
<evidence type="ECO:0000313" key="3">
    <source>
        <dbReference type="Proteomes" id="UP000002508"/>
    </source>
</evidence>
<dbReference type="HOGENOM" id="CLU_1159482_0_0_0"/>
<feature type="region of interest" description="Disordered" evidence="1">
    <location>
        <begin position="62"/>
        <end position="81"/>
    </location>
</feature>
<keyword evidence="3" id="KW-1185">Reference proteome</keyword>
<sequence length="239" mass="26253">MVSKVISRLTSASSRHAPLASLAPRAADARAVSRGRGVAGCIKGISIQGLVGRCNNVGVEPRAGIRPCPRRQDGEAANPPLQPTRSAVLRVRLSGRPLGGGSYRIQSKPVESHVRHHTCPDAKYLLLPVTVTGGGSFWVSGWDGTIVVGDYYIRPESEDQKRGWKSVIDFLSQEQCVKAFAGKGGDVFYQITSDGRYRAERPLELWAQHRHVKNRYDCDENIAIIRRACICHRIGYGHE</sequence>
<gene>
    <name evidence="2" type="ordered locus">Cagg_3273</name>
</gene>
<evidence type="ECO:0000313" key="2">
    <source>
        <dbReference type="EMBL" id="ACL26128.1"/>
    </source>
</evidence>
<reference evidence="2" key="1">
    <citation type="submission" date="2008-12" db="EMBL/GenBank/DDBJ databases">
        <title>Complete sequence of Chloroflexus aggregans DSM 9485.</title>
        <authorList>
            <consortium name="US DOE Joint Genome Institute"/>
            <person name="Lucas S."/>
            <person name="Copeland A."/>
            <person name="Lapidus A."/>
            <person name="Glavina del Rio T."/>
            <person name="Dalin E."/>
            <person name="Tice H."/>
            <person name="Pitluck S."/>
            <person name="Foster B."/>
            <person name="Larimer F."/>
            <person name="Land M."/>
            <person name="Hauser L."/>
            <person name="Kyrpides N."/>
            <person name="Mikhailova N."/>
            <person name="Bryant D."/>
            <person name="Richardson P."/>
        </authorList>
    </citation>
    <scope>NUCLEOTIDE SEQUENCE</scope>
    <source>
        <strain evidence="2">DSM 9485</strain>
    </source>
</reference>
<dbReference type="EMBL" id="CP001337">
    <property type="protein sequence ID" value="ACL26128.1"/>
    <property type="molecule type" value="Genomic_DNA"/>
</dbReference>
<protein>
    <submittedName>
        <fullName evidence="2">Uncharacterized protein</fullName>
    </submittedName>
</protein>
<name>B8G874_CHLAD</name>
<proteinExistence type="predicted"/>
<dbReference type="AlphaFoldDB" id="B8G874"/>